<keyword evidence="2 3" id="KW-0378">Hydrolase</keyword>
<evidence type="ECO:0000256" key="2">
    <source>
        <dbReference type="ARBA" id="ARBA00022801"/>
    </source>
</evidence>
<dbReference type="RefSeq" id="XP_012940968.1">
    <property type="nucleotide sequence ID" value="XM_013085514.1"/>
</dbReference>
<dbReference type="PROSITE" id="PS00122">
    <property type="entry name" value="CARBOXYLESTERASE_B_1"/>
    <property type="match status" value="1"/>
</dbReference>
<feature type="region of interest" description="Disordered" evidence="4">
    <location>
        <begin position="555"/>
        <end position="582"/>
    </location>
</feature>
<feature type="domain" description="Carboxylesterase type B" evidence="5">
    <location>
        <begin position="22"/>
        <end position="487"/>
    </location>
</feature>
<dbReference type="SUPFAM" id="SSF53474">
    <property type="entry name" value="alpha/beta-Hydrolases"/>
    <property type="match status" value="1"/>
</dbReference>
<keyword evidence="6" id="KW-1185">Reference proteome</keyword>
<evidence type="ECO:0000256" key="4">
    <source>
        <dbReference type="SAM" id="MobiDB-lite"/>
    </source>
</evidence>
<organism evidence="6 7">
    <name type="scientific">Aplysia californica</name>
    <name type="common">California sea hare</name>
    <dbReference type="NCBI Taxonomy" id="6500"/>
    <lineage>
        <taxon>Eukaryota</taxon>
        <taxon>Metazoa</taxon>
        <taxon>Spiralia</taxon>
        <taxon>Lophotrochozoa</taxon>
        <taxon>Mollusca</taxon>
        <taxon>Gastropoda</taxon>
        <taxon>Heterobranchia</taxon>
        <taxon>Euthyneura</taxon>
        <taxon>Tectipleura</taxon>
        <taxon>Aplysiida</taxon>
        <taxon>Aplysioidea</taxon>
        <taxon>Aplysiidae</taxon>
        <taxon>Aplysia</taxon>
    </lineage>
</organism>
<evidence type="ECO:0000256" key="1">
    <source>
        <dbReference type="ARBA" id="ARBA00005964"/>
    </source>
</evidence>
<protein>
    <recommendedName>
        <fullName evidence="3">Carboxylic ester hydrolase</fullName>
        <ecNumber evidence="3">3.1.1.-</ecNumber>
    </recommendedName>
</protein>
<accession>A0ABM1A519</accession>
<dbReference type="InterPro" id="IPR019826">
    <property type="entry name" value="Carboxylesterase_B_AS"/>
</dbReference>
<evidence type="ECO:0000313" key="6">
    <source>
        <dbReference type="Proteomes" id="UP000694888"/>
    </source>
</evidence>
<dbReference type="GeneID" id="106012465"/>
<dbReference type="PANTHER" id="PTHR45570:SF2">
    <property type="entry name" value="ACETYLCHOLINESTERASE 1-LIKE"/>
    <property type="match status" value="1"/>
</dbReference>
<dbReference type="Gene3D" id="3.40.50.1820">
    <property type="entry name" value="alpha/beta hydrolase"/>
    <property type="match status" value="1"/>
</dbReference>
<dbReference type="PANTHER" id="PTHR45570">
    <property type="entry name" value="CARBOXYLIC ESTER HYDROLASE"/>
    <property type="match status" value="1"/>
</dbReference>
<evidence type="ECO:0000259" key="5">
    <source>
        <dbReference type="Pfam" id="PF00135"/>
    </source>
</evidence>
<dbReference type="Pfam" id="PF00135">
    <property type="entry name" value="COesterase"/>
    <property type="match status" value="1"/>
</dbReference>
<feature type="chain" id="PRO_5044998413" description="Carboxylic ester hydrolase" evidence="3">
    <location>
        <begin position="23"/>
        <end position="623"/>
    </location>
</feature>
<dbReference type="InterPro" id="IPR002018">
    <property type="entry name" value="CarbesteraseB"/>
</dbReference>
<dbReference type="Proteomes" id="UP000694888">
    <property type="component" value="Unplaced"/>
</dbReference>
<name>A0ABM1A519_APLCA</name>
<evidence type="ECO:0000313" key="7">
    <source>
        <dbReference type="RefSeq" id="XP_012940968.1"/>
    </source>
</evidence>
<keyword evidence="3" id="KW-0732">Signal</keyword>
<sequence length="623" mass="68444">MESKHFLSCLLTVAMVTMGVSSVVVETHWGAVRGIQTDTAQVFRGIPYAAPPVGELRWRPPQPAKPWSPLEYDATQESLGCPQVHCDDLTPTIACPTKTSEDCLLLDIYAPTHAKNGTDLAVLFFIHGGNFFFMAGSSPLFDGSVMAQKGNVIVVDINYRIGALGFLVTGQGAGDARGNYGILDQRLALEWVSKSIQAFGGDPNKVTIFGQSAGAQSVIQHLLSESSSSYFHNAIVESSPAGLPYKTYDEAFVLAGLFAEAVGCPIADLNCMRGKSAQEVAEAAYRTRKDVASAKFLELFEPYGPYVDGSEVKGQPVDMFTSGHFAKKPLILGTTREETVLYIYSSFNHSVDVQEFLVLIEAVRPSKGLEILEMYPPTGTPPDQREVLVNISTDLVFTCPTRNISRAVSTAAGAGTWLYLWDHAFSFPGWGHVTYCEGRVCHGSELPYVFATAYKGNFSFTPEETVLSNNVISYWSNFAWNGDPNKPRPTALYGDTNKPHPVVLVPDFRKDGKDDIKDTHVHQLVIRNGKGNLGREVESQRVNAGQVLDKSLRFHPKEGNHDSTFSGSLPAEDSASQEQLPNWPQFEPRSAWASMRFQTPESSIIQNYRKEFCDFWDSLGYGA</sequence>
<proteinExistence type="inferred from homology"/>
<evidence type="ECO:0000256" key="3">
    <source>
        <dbReference type="RuleBase" id="RU361235"/>
    </source>
</evidence>
<gene>
    <name evidence="7" type="primary">LOC106012465</name>
</gene>
<dbReference type="EC" id="3.1.1.-" evidence="3"/>
<reference evidence="7" key="1">
    <citation type="submission" date="2025-08" db="UniProtKB">
        <authorList>
            <consortium name="RefSeq"/>
        </authorList>
    </citation>
    <scope>IDENTIFICATION</scope>
</reference>
<comment type="similarity">
    <text evidence="1 3">Belongs to the type-B carboxylesterase/lipase family.</text>
</comment>
<dbReference type="InterPro" id="IPR029058">
    <property type="entry name" value="AB_hydrolase_fold"/>
</dbReference>
<feature type="signal peptide" evidence="3">
    <location>
        <begin position="1"/>
        <end position="22"/>
    </location>
</feature>